<feature type="transmembrane region" description="Helical" evidence="1">
    <location>
        <begin position="156"/>
        <end position="176"/>
    </location>
</feature>
<evidence type="ECO:0000313" key="3">
    <source>
        <dbReference type="Proteomes" id="UP001500582"/>
    </source>
</evidence>
<dbReference type="Proteomes" id="UP001500582">
    <property type="component" value="Unassembled WGS sequence"/>
</dbReference>
<organism evidence="2 3">
    <name type="scientific">Mucilaginibacter gynuensis</name>
    <dbReference type="NCBI Taxonomy" id="1302236"/>
    <lineage>
        <taxon>Bacteria</taxon>
        <taxon>Pseudomonadati</taxon>
        <taxon>Bacteroidota</taxon>
        <taxon>Sphingobacteriia</taxon>
        <taxon>Sphingobacteriales</taxon>
        <taxon>Sphingobacteriaceae</taxon>
        <taxon>Mucilaginibacter</taxon>
    </lineage>
</organism>
<evidence type="ECO:0000256" key="1">
    <source>
        <dbReference type="SAM" id="Phobius"/>
    </source>
</evidence>
<feature type="transmembrane region" description="Helical" evidence="1">
    <location>
        <begin position="51"/>
        <end position="69"/>
    </location>
</feature>
<dbReference type="RefSeq" id="WP_345210951.1">
    <property type="nucleotide sequence ID" value="NZ_BAABFT010000004.1"/>
</dbReference>
<comment type="caution">
    <text evidence="2">The sequence shown here is derived from an EMBL/GenBank/DDBJ whole genome shotgun (WGS) entry which is preliminary data.</text>
</comment>
<evidence type="ECO:0000313" key="2">
    <source>
        <dbReference type="EMBL" id="GAA4320869.1"/>
    </source>
</evidence>
<keyword evidence="1" id="KW-1133">Transmembrane helix</keyword>
<sequence>MKYKTLIVESVWLVAIYVANFIAIKSWIKPINVWEPTLNVNFNDGLIQVEGQGAFIPTFLLAVSLVYFIKEALYRFKRQPQNYITLASTFLSIAALFGLNYVFNMLITLFNSFQQMGAGLSKLVESLPAELGEGVKPAITVSTGNGIDTLIAKMPVVVIITQLVLIIMLAICAICIGRNLQKPVAVTTPTP</sequence>
<keyword evidence="3" id="KW-1185">Reference proteome</keyword>
<reference evidence="3" key="1">
    <citation type="journal article" date="2019" name="Int. J. Syst. Evol. Microbiol.">
        <title>The Global Catalogue of Microorganisms (GCM) 10K type strain sequencing project: providing services to taxonomists for standard genome sequencing and annotation.</title>
        <authorList>
            <consortium name="The Broad Institute Genomics Platform"/>
            <consortium name="The Broad Institute Genome Sequencing Center for Infectious Disease"/>
            <person name="Wu L."/>
            <person name="Ma J."/>
        </authorList>
    </citation>
    <scope>NUCLEOTIDE SEQUENCE [LARGE SCALE GENOMIC DNA]</scope>
    <source>
        <strain evidence="3">JCM 17705</strain>
    </source>
</reference>
<keyword evidence="1" id="KW-0812">Transmembrane</keyword>
<feature type="transmembrane region" description="Helical" evidence="1">
    <location>
        <begin position="81"/>
        <end position="103"/>
    </location>
</feature>
<gene>
    <name evidence="2" type="ORF">GCM10023149_20370</name>
</gene>
<keyword evidence="1" id="KW-0472">Membrane</keyword>
<dbReference type="EMBL" id="BAABFT010000004">
    <property type="protein sequence ID" value="GAA4320869.1"/>
    <property type="molecule type" value="Genomic_DNA"/>
</dbReference>
<proteinExistence type="predicted"/>
<name>A0ABP8GAU3_9SPHI</name>
<feature type="transmembrane region" description="Helical" evidence="1">
    <location>
        <begin position="7"/>
        <end position="28"/>
    </location>
</feature>
<protein>
    <submittedName>
        <fullName evidence="2">Uncharacterized protein</fullName>
    </submittedName>
</protein>
<accession>A0ABP8GAU3</accession>